<evidence type="ECO:0000313" key="2">
    <source>
        <dbReference type="EMBL" id="EYC44232.1"/>
    </source>
</evidence>
<comment type="caution">
    <text evidence="1">The sequence shown here is derived from an EMBL/GenBank/DDBJ whole genome shotgun (WGS) entry which is preliminary data.</text>
</comment>
<evidence type="ECO:0000313" key="1">
    <source>
        <dbReference type="EMBL" id="EYC27739.1"/>
    </source>
</evidence>
<gene>
    <name evidence="1" type="primary">Acey_s0008.g155</name>
    <name evidence="2" type="synonym">Acey_s0468.g2019</name>
    <name evidence="1" type="ORF">Y032_0008g155</name>
    <name evidence="2" type="ORF">Y032_0468g2019</name>
</gene>
<dbReference type="Proteomes" id="UP000024635">
    <property type="component" value="Unassembled WGS sequence"/>
</dbReference>
<reference evidence="3" key="2">
    <citation type="journal article" date="2015" name="Nat. Genet.">
        <title>The genome and transcriptome of the zoonotic hookworm Ancylostoma ceylanicum identify infection-specific gene families.</title>
        <authorList>
            <person name="Schwarz E.M."/>
            <person name="Hu Y."/>
            <person name="Antoshechkin I."/>
            <person name="Miller M.M."/>
            <person name="Sternberg P.W."/>
            <person name="Aroian R.V."/>
        </authorList>
    </citation>
    <scope>NUCLEOTIDE SEQUENCE</scope>
    <source>
        <strain evidence="3">HY135</strain>
    </source>
</reference>
<sequence length="108" mass="12119">MGANSLRLPEEPDSSTSRHIGGIPCCRWCSPGLSSLSPPLHFRHGCCYSRSAGSHYVEASVRKRPHDYVLKCDKCELERLTQVWSDLLAQFGLCLYVTKTKYLTNLST</sequence>
<keyword evidence="3" id="KW-1185">Reference proteome</keyword>
<organism evidence="1 3">
    <name type="scientific">Ancylostoma ceylanicum</name>
    <dbReference type="NCBI Taxonomy" id="53326"/>
    <lineage>
        <taxon>Eukaryota</taxon>
        <taxon>Metazoa</taxon>
        <taxon>Ecdysozoa</taxon>
        <taxon>Nematoda</taxon>
        <taxon>Chromadorea</taxon>
        <taxon>Rhabditida</taxon>
        <taxon>Rhabditina</taxon>
        <taxon>Rhabditomorpha</taxon>
        <taxon>Strongyloidea</taxon>
        <taxon>Ancylostomatidae</taxon>
        <taxon>Ancylostomatinae</taxon>
        <taxon>Ancylostoma</taxon>
    </lineage>
</organism>
<dbReference type="AlphaFoldDB" id="A0A016VJE9"/>
<proteinExistence type="predicted"/>
<dbReference type="EMBL" id="JARK01001344">
    <property type="protein sequence ID" value="EYC27739.1"/>
    <property type="molecule type" value="Genomic_DNA"/>
</dbReference>
<reference evidence="1" key="1">
    <citation type="submission" date="2014-02" db="EMBL/GenBank/DDBJ databases">
        <title>The genome and transcriptome of the zoonotic hookworm Ancylostoma ceylanicum reveal infection-specific gene families.</title>
        <authorList>
            <person name="Schwarz E.M."/>
            <person name="Hu Y."/>
            <person name="Antoshechkin I."/>
            <person name="Miller M.M."/>
            <person name="Sternberg P.W."/>
            <person name="Aroian R.V."/>
        </authorList>
    </citation>
    <scope>NUCLEOTIDE SEQUENCE</scope>
    <source>
        <strain evidence="1">HY135</strain>
    </source>
</reference>
<protein>
    <submittedName>
        <fullName evidence="1">Uncharacterized protein</fullName>
    </submittedName>
</protein>
<name>A0A016VJE9_9BILA</name>
<accession>A0A016VJE9</accession>
<evidence type="ECO:0000313" key="3">
    <source>
        <dbReference type="Proteomes" id="UP000024635"/>
    </source>
</evidence>
<dbReference type="EMBL" id="JARK01000068">
    <property type="protein sequence ID" value="EYC44232.1"/>
    <property type="molecule type" value="Genomic_DNA"/>
</dbReference>